<dbReference type="InterPro" id="IPR023213">
    <property type="entry name" value="CAT-like_dom_sf"/>
</dbReference>
<dbReference type="Pfam" id="PF02458">
    <property type="entry name" value="Transferase"/>
    <property type="match status" value="1"/>
</dbReference>
<dbReference type="InterPro" id="IPR051283">
    <property type="entry name" value="Sec_Metabolite_Acyltrans"/>
</dbReference>
<dbReference type="Gene3D" id="3.30.559.10">
    <property type="entry name" value="Chloramphenicol acetyltransferase-like domain"/>
    <property type="match status" value="2"/>
</dbReference>
<dbReference type="PANTHER" id="PTHR31896">
    <property type="entry name" value="FAMILY REGULATORY PROTEIN, PUTATIVE (AFU_ORTHOLOGUE AFUA_3G14730)-RELATED"/>
    <property type="match status" value="1"/>
</dbReference>
<reference evidence="2 3" key="2">
    <citation type="submission" date="2024-10" db="EMBL/GenBank/DDBJ databases">
        <authorList>
            <person name="Ryan C."/>
        </authorList>
    </citation>
    <scope>NUCLEOTIDE SEQUENCE [LARGE SCALE GENOMIC DNA]</scope>
</reference>
<dbReference type="AlphaFoldDB" id="A0ABC9AM64"/>
<evidence type="ECO:0000313" key="2">
    <source>
        <dbReference type="EMBL" id="CAL4981623.1"/>
    </source>
</evidence>
<keyword evidence="3" id="KW-1185">Reference proteome</keyword>
<organism evidence="2 3">
    <name type="scientific">Urochloa decumbens</name>
    <dbReference type="NCBI Taxonomy" id="240449"/>
    <lineage>
        <taxon>Eukaryota</taxon>
        <taxon>Viridiplantae</taxon>
        <taxon>Streptophyta</taxon>
        <taxon>Embryophyta</taxon>
        <taxon>Tracheophyta</taxon>
        <taxon>Spermatophyta</taxon>
        <taxon>Magnoliopsida</taxon>
        <taxon>Liliopsida</taxon>
        <taxon>Poales</taxon>
        <taxon>Poaceae</taxon>
        <taxon>PACMAD clade</taxon>
        <taxon>Panicoideae</taxon>
        <taxon>Panicodae</taxon>
        <taxon>Paniceae</taxon>
        <taxon>Melinidinae</taxon>
        <taxon>Urochloa</taxon>
    </lineage>
</organism>
<evidence type="ECO:0000256" key="1">
    <source>
        <dbReference type="ARBA" id="ARBA00022679"/>
    </source>
</evidence>
<accession>A0ABC9AM64</accession>
<keyword evidence="1" id="KW-0808">Transferase</keyword>
<evidence type="ECO:0000313" key="3">
    <source>
        <dbReference type="Proteomes" id="UP001497457"/>
    </source>
</evidence>
<protein>
    <submittedName>
        <fullName evidence="2">Uncharacterized protein</fullName>
    </submittedName>
</protein>
<sequence>MRMRSSPRCGWCTVYYKQASQQHCPIAMAASPSPVRVVSRRTVTPSPPAWPRELIPLTPWDLSMLDGDYISKGLLFASPPFPTAAGHLDHLHASLADALAVYYPVAGRLSTAHHHNNGDGSVVGCSVSVDCNGQGAEILHAIADGVSVADILPPSGAAAGDVPRVVRDFFPLDSAANYDGHELPLLAVQVTELVDGVFLGFAYNHALSDGTACWGFMNAWAEIARLRLVAPQGSPPPRHTKSPVLDRWSLDGGAAAPVVLPYADLAALVHRTPAPELRERMLHFSAESLATLKDRARRELLDAGDEGAATAVTTFQALSSLLWRCVTRARRLPSAATTACGFPINNRHRLRPPLPAEYFGNCVNAISTEAVGAAALQANGHGWAAAAVGRAVAAHTDAAIRAHVAAWVAEPAVSVLRPAADGGKNGGVVVASSPRFDVYGCDFGWGKPLAVRTGRANKFDGNVWLFPGREGGGSVEVEVALAPEHMAAFEEVDELWAAVSPAAGTMDR</sequence>
<reference evidence="3" key="1">
    <citation type="submission" date="2024-06" db="EMBL/GenBank/DDBJ databases">
        <authorList>
            <person name="Ryan C."/>
        </authorList>
    </citation>
    <scope>NUCLEOTIDE SEQUENCE [LARGE SCALE GENOMIC DNA]</scope>
</reference>
<dbReference type="Proteomes" id="UP001497457">
    <property type="component" value="Chromosome 21rd"/>
</dbReference>
<dbReference type="PANTHER" id="PTHR31896:SF12">
    <property type="entry name" value="HXXXD-TYPE ACYL-TRANSFERASE FAMILY PROTEIN"/>
    <property type="match status" value="1"/>
</dbReference>
<name>A0ABC9AM64_9POAL</name>
<dbReference type="GO" id="GO:0016747">
    <property type="term" value="F:acyltransferase activity, transferring groups other than amino-acyl groups"/>
    <property type="evidence" value="ECO:0007669"/>
    <property type="project" value="UniProtKB-ARBA"/>
</dbReference>
<gene>
    <name evidence="2" type="ORF">URODEC1_LOCUS56223</name>
</gene>
<dbReference type="EMBL" id="OZ075131">
    <property type="protein sequence ID" value="CAL4981623.1"/>
    <property type="molecule type" value="Genomic_DNA"/>
</dbReference>
<proteinExistence type="predicted"/>